<comment type="caution">
    <text evidence="3">The sequence shown here is derived from an EMBL/GenBank/DDBJ whole genome shotgun (WGS) entry which is preliminary data.</text>
</comment>
<dbReference type="InterPro" id="IPR036465">
    <property type="entry name" value="vWFA_dom_sf"/>
</dbReference>
<name>A0A433QJI0_9FUNG</name>
<dbReference type="InterPro" id="IPR002035">
    <property type="entry name" value="VWF_A"/>
</dbReference>
<dbReference type="SMART" id="SM00327">
    <property type="entry name" value="VWA"/>
    <property type="match status" value="1"/>
</dbReference>
<proteinExistence type="predicted"/>
<protein>
    <recommendedName>
        <fullName evidence="2">VWFA domain-containing protein</fullName>
    </recommendedName>
</protein>
<dbReference type="EMBL" id="RBNJ01004483">
    <property type="protein sequence ID" value="RUS29929.1"/>
    <property type="molecule type" value="Genomic_DNA"/>
</dbReference>
<sequence>MIQTVFSAVDDEFEYNGFTFNTGDRGSCFLCNMILYRSKHLRNHEFLQFCKDLGRHKHIDYCQSVDHTKCTGEGIQHISEKINPDPDLPKDFLKHGLYWKRTGFKDPYNKEDQDLFSKCDALCCGDEHQIKATQAASSTGGSNTITPAKSYCELPLFHAPLPGGSVPPNGGVGYVSVDGHYFKCQNPAMVGSDFHIIFVIDRSGSMTTTDCKPLPNTPVERQLRSTHNNRLGAVYDAVYRFVETRQSTLRSRAVGGAASASPSNSNDTVSMVLFDDSVVTAFANKTLVGFSGMVSEMQKHLPRGGTSFGVGIKQATDICVQHHDPKRVPVIIFLSDGGCTDNFRNDVGLQQLFDSTASVGSKPFLTTVRFGNDTSGAQMLRSMADYAEKHHKTTASRQTGSISSSSRPLKNSYCEALDEFQLAECFTGLAKSLKEYKPALMRR</sequence>
<evidence type="ECO:0000259" key="2">
    <source>
        <dbReference type="PROSITE" id="PS50234"/>
    </source>
</evidence>
<evidence type="ECO:0000313" key="4">
    <source>
        <dbReference type="Proteomes" id="UP000274822"/>
    </source>
</evidence>
<evidence type="ECO:0000313" key="3">
    <source>
        <dbReference type="EMBL" id="RUS29929.1"/>
    </source>
</evidence>
<feature type="domain" description="VWFA" evidence="2">
    <location>
        <begin position="195"/>
        <end position="417"/>
    </location>
</feature>
<keyword evidence="4" id="KW-1185">Reference proteome</keyword>
<dbReference type="AlphaFoldDB" id="A0A433QJI0"/>
<feature type="region of interest" description="Disordered" evidence="1">
    <location>
        <begin position="388"/>
        <end position="408"/>
    </location>
</feature>
<reference evidence="3 4" key="1">
    <citation type="journal article" date="2018" name="New Phytol.">
        <title>Phylogenomics of Endogonaceae and evolution of mycorrhizas within Mucoromycota.</title>
        <authorList>
            <person name="Chang Y."/>
            <person name="Desiro A."/>
            <person name="Na H."/>
            <person name="Sandor L."/>
            <person name="Lipzen A."/>
            <person name="Clum A."/>
            <person name="Barry K."/>
            <person name="Grigoriev I.V."/>
            <person name="Martin F.M."/>
            <person name="Stajich J.E."/>
            <person name="Smith M.E."/>
            <person name="Bonito G."/>
            <person name="Spatafora J.W."/>
        </authorList>
    </citation>
    <scope>NUCLEOTIDE SEQUENCE [LARGE SCALE GENOMIC DNA]</scope>
    <source>
        <strain evidence="3 4">AD002</strain>
    </source>
</reference>
<dbReference type="PROSITE" id="PS50234">
    <property type="entry name" value="VWFA"/>
    <property type="match status" value="1"/>
</dbReference>
<dbReference type="Pfam" id="PF13519">
    <property type="entry name" value="VWA_2"/>
    <property type="match status" value="1"/>
</dbReference>
<organism evidence="3 4">
    <name type="scientific">Jimgerdemannia flammicorona</name>
    <dbReference type="NCBI Taxonomy" id="994334"/>
    <lineage>
        <taxon>Eukaryota</taxon>
        <taxon>Fungi</taxon>
        <taxon>Fungi incertae sedis</taxon>
        <taxon>Mucoromycota</taxon>
        <taxon>Mucoromycotina</taxon>
        <taxon>Endogonomycetes</taxon>
        <taxon>Endogonales</taxon>
        <taxon>Endogonaceae</taxon>
        <taxon>Jimgerdemannia</taxon>
    </lineage>
</organism>
<dbReference type="Gene3D" id="3.40.50.410">
    <property type="entry name" value="von Willebrand factor, type A domain"/>
    <property type="match status" value="1"/>
</dbReference>
<evidence type="ECO:0000256" key="1">
    <source>
        <dbReference type="SAM" id="MobiDB-lite"/>
    </source>
</evidence>
<gene>
    <name evidence="3" type="ORF">BC938DRAFT_480056</name>
</gene>
<accession>A0A433QJI0</accession>
<dbReference type="Proteomes" id="UP000274822">
    <property type="component" value="Unassembled WGS sequence"/>
</dbReference>
<dbReference type="SUPFAM" id="SSF53300">
    <property type="entry name" value="vWA-like"/>
    <property type="match status" value="1"/>
</dbReference>